<feature type="region of interest" description="Disordered" evidence="1">
    <location>
        <begin position="44"/>
        <end position="90"/>
    </location>
</feature>
<feature type="compositionally biased region" description="Basic residues" evidence="1">
    <location>
        <begin position="81"/>
        <end position="90"/>
    </location>
</feature>
<evidence type="ECO:0000313" key="3">
    <source>
        <dbReference type="Proteomes" id="UP001262754"/>
    </source>
</evidence>
<keyword evidence="3" id="KW-1185">Reference proteome</keyword>
<proteinExistence type="predicted"/>
<dbReference type="RefSeq" id="WP_056756198.1">
    <property type="nucleotide sequence ID" value="NZ_JAVDRL010000008.1"/>
</dbReference>
<dbReference type="Proteomes" id="UP001262754">
    <property type="component" value="Unassembled WGS sequence"/>
</dbReference>
<name>A0ABU1N1R0_9CAUL</name>
<protein>
    <submittedName>
        <fullName evidence="2">Uncharacterized protein</fullName>
    </submittedName>
</protein>
<evidence type="ECO:0000256" key="1">
    <source>
        <dbReference type="SAM" id="MobiDB-lite"/>
    </source>
</evidence>
<dbReference type="EMBL" id="JAVDRL010000008">
    <property type="protein sequence ID" value="MDR6532273.1"/>
    <property type="molecule type" value="Genomic_DNA"/>
</dbReference>
<sequence>MTGILFALEIIALLAVAWWVYQRADAGEGAADAGLLGMKSGRGAPVDAAPKWKASPQRGAPLDPPVSEALDVSRAEPRWKAAQRRPGRPF</sequence>
<accession>A0ABU1N1R0</accession>
<reference evidence="2 3" key="1">
    <citation type="submission" date="2023-07" db="EMBL/GenBank/DDBJ databases">
        <title>Sorghum-associated microbial communities from plants grown in Nebraska, USA.</title>
        <authorList>
            <person name="Schachtman D."/>
        </authorList>
    </citation>
    <scope>NUCLEOTIDE SEQUENCE [LARGE SCALE GENOMIC DNA]</scope>
    <source>
        <strain evidence="2 3">DS2154</strain>
    </source>
</reference>
<organism evidence="2 3">
    <name type="scientific">Caulobacter rhizosphaerae</name>
    <dbReference type="NCBI Taxonomy" id="2010972"/>
    <lineage>
        <taxon>Bacteria</taxon>
        <taxon>Pseudomonadati</taxon>
        <taxon>Pseudomonadota</taxon>
        <taxon>Alphaproteobacteria</taxon>
        <taxon>Caulobacterales</taxon>
        <taxon>Caulobacteraceae</taxon>
        <taxon>Caulobacter</taxon>
    </lineage>
</organism>
<evidence type="ECO:0000313" key="2">
    <source>
        <dbReference type="EMBL" id="MDR6532273.1"/>
    </source>
</evidence>
<gene>
    <name evidence="2" type="ORF">J2800_003029</name>
</gene>
<comment type="caution">
    <text evidence="2">The sequence shown here is derived from an EMBL/GenBank/DDBJ whole genome shotgun (WGS) entry which is preliminary data.</text>
</comment>